<dbReference type="Proteomes" id="UP000571817">
    <property type="component" value="Unassembled WGS sequence"/>
</dbReference>
<dbReference type="GO" id="GO:0047689">
    <property type="term" value="F:aspartate racemase activity"/>
    <property type="evidence" value="ECO:0007669"/>
    <property type="project" value="UniProtKB-EC"/>
</dbReference>
<dbReference type="InterPro" id="IPR015942">
    <property type="entry name" value="Asp/Glu/hydantoin_racemase"/>
</dbReference>
<dbReference type="PANTHER" id="PTHR21198">
    <property type="entry name" value="GLUTAMATE RACEMASE"/>
    <property type="match status" value="1"/>
</dbReference>
<dbReference type="PANTHER" id="PTHR21198:SF7">
    <property type="entry name" value="ASPARTATE-GLUTAMATE RACEMASE FAMILY"/>
    <property type="match status" value="1"/>
</dbReference>
<dbReference type="EMBL" id="JACCFW010000001">
    <property type="protein sequence ID" value="NYJ73802.1"/>
    <property type="molecule type" value="Genomic_DNA"/>
</dbReference>
<dbReference type="RefSeq" id="WP_179479274.1">
    <property type="nucleotide sequence ID" value="NZ_JACCFW010000001.1"/>
</dbReference>
<reference evidence="3 4" key="1">
    <citation type="submission" date="2020-07" db="EMBL/GenBank/DDBJ databases">
        <title>Sequencing the genomes of 1000 actinobacteria strains.</title>
        <authorList>
            <person name="Klenk H.-P."/>
        </authorList>
    </citation>
    <scope>NUCLEOTIDE SEQUENCE [LARGE SCALE GENOMIC DNA]</scope>
    <source>
        <strain evidence="3 4">DSM 29531</strain>
    </source>
</reference>
<keyword evidence="2 3" id="KW-0413">Isomerase</keyword>
<evidence type="ECO:0000313" key="4">
    <source>
        <dbReference type="Proteomes" id="UP000571817"/>
    </source>
</evidence>
<organism evidence="3 4">
    <name type="scientific">Allobranchiibius huperziae</name>
    <dbReference type="NCBI Taxonomy" id="1874116"/>
    <lineage>
        <taxon>Bacteria</taxon>
        <taxon>Bacillati</taxon>
        <taxon>Actinomycetota</taxon>
        <taxon>Actinomycetes</taxon>
        <taxon>Micrococcales</taxon>
        <taxon>Dermacoccaceae</taxon>
        <taxon>Allobranchiibius</taxon>
    </lineage>
</organism>
<evidence type="ECO:0000256" key="1">
    <source>
        <dbReference type="ARBA" id="ARBA00007847"/>
    </source>
</evidence>
<dbReference type="SUPFAM" id="SSF53681">
    <property type="entry name" value="Aspartate/glutamate racemase"/>
    <property type="match status" value="2"/>
</dbReference>
<proteinExistence type="inferred from homology"/>
<dbReference type="AlphaFoldDB" id="A0A853D986"/>
<name>A0A853D986_9MICO</name>
<gene>
    <name evidence="3" type="ORF">HNR15_000765</name>
</gene>
<dbReference type="Pfam" id="PF01177">
    <property type="entry name" value="Asp_Glu_race"/>
    <property type="match status" value="1"/>
</dbReference>
<dbReference type="InterPro" id="IPR004380">
    <property type="entry name" value="Asp_race"/>
</dbReference>
<keyword evidence="4" id="KW-1185">Reference proteome</keyword>
<accession>A0A853D986</accession>
<evidence type="ECO:0000313" key="3">
    <source>
        <dbReference type="EMBL" id="NYJ73802.1"/>
    </source>
</evidence>
<comment type="caution">
    <text evidence="3">The sequence shown here is derived from an EMBL/GenBank/DDBJ whole genome shotgun (WGS) entry which is preliminary data.</text>
</comment>
<comment type="similarity">
    <text evidence="1">Belongs to the aspartate/glutamate racemases family.</text>
</comment>
<dbReference type="NCBIfam" id="TIGR00035">
    <property type="entry name" value="asp_race"/>
    <property type="match status" value="1"/>
</dbReference>
<protein>
    <submittedName>
        <fullName evidence="3">Aspartate racemase</fullName>
        <ecNumber evidence="3">5.1.1.13</ecNumber>
    </submittedName>
</protein>
<dbReference type="Gene3D" id="3.40.50.1860">
    <property type="match status" value="2"/>
</dbReference>
<dbReference type="EC" id="5.1.1.13" evidence="3"/>
<evidence type="ECO:0000256" key="2">
    <source>
        <dbReference type="ARBA" id="ARBA00023235"/>
    </source>
</evidence>
<sequence length="252" mass="26053">MTALPPDLRVDADPAWSQPVVGVIGGLGPAATALFLKLVVDLTPAVRDQDHLDLVVLDHSTTADRTAYILDPDHATDPGPGLARDATRLAALGAAFVSIPCNTAHHFVDEITAASGLPVVDVVEETARAAAGAAGGAGVAVLATDGTRAAGVYQRALERLGADVVLPSDEQQKLVMSVIYDGVKAGGPVDVEGLLGVVEQLRADGAGVVVMGCTELSVVYDDQGWRERADIVDSVETLARATVLRAGRTPRR</sequence>
<dbReference type="InterPro" id="IPR001920">
    <property type="entry name" value="Asp/Glu_race"/>
</dbReference>